<accession>A0A6J1TAI8</accession>
<dbReference type="PRINTS" id="PR00454">
    <property type="entry name" value="ETSDOMAIN"/>
</dbReference>
<dbReference type="GeneID" id="113213752"/>
<dbReference type="GO" id="GO:0030154">
    <property type="term" value="P:cell differentiation"/>
    <property type="evidence" value="ECO:0007669"/>
    <property type="project" value="TreeGrafter"/>
</dbReference>
<dbReference type="Gene3D" id="1.10.10.10">
    <property type="entry name" value="Winged helix-like DNA-binding domain superfamily/Winged helix DNA-binding domain"/>
    <property type="match status" value="1"/>
</dbReference>
<dbReference type="Pfam" id="PF00178">
    <property type="entry name" value="Ets"/>
    <property type="match status" value="1"/>
</dbReference>
<dbReference type="KEGG" id="foc:113213752"/>
<dbReference type="InterPro" id="IPR036388">
    <property type="entry name" value="WH-like_DNA-bd_sf"/>
</dbReference>
<dbReference type="RefSeq" id="XP_026288695.2">
    <property type="nucleotide sequence ID" value="XM_026432910.2"/>
</dbReference>
<evidence type="ECO:0000259" key="4">
    <source>
        <dbReference type="PROSITE" id="PS50061"/>
    </source>
</evidence>
<evidence type="ECO:0000256" key="1">
    <source>
        <dbReference type="ARBA" id="ARBA00005562"/>
    </source>
</evidence>
<evidence type="ECO:0000313" key="5">
    <source>
        <dbReference type="Proteomes" id="UP000504606"/>
    </source>
</evidence>
<dbReference type="GO" id="GO:0043565">
    <property type="term" value="F:sequence-specific DNA binding"/>
    <property type="evidence" value="ECO:0007669"/>
    <property type="project" value="InterPro"/>
</dbReference>
<name>A0A6J1TAI8_FRAOC</name>
<organism evidence="5 6">
    <name type="scientific">Frankliniella occidentalis</name>
    <name type="common">Western flower thrips</name>
    <name type="synonym">Euthrips occidentalis</name>
    <dbReference type="NCBI Taxonomy" id="133901"/>
    <lineage>
        <taxon>Eukaryota</taxon>
        <taxon>Metazoa</taxon>
        <taxon>Ecdysozoa</taxon>
        <taxon>Arthropoda</taxon>
        <taxon>Hexapoda</taxon>
        <taxon>Insecta</taxon>
        <taxon>Pterygota</taxon>
        <taxon>Neoptera</taxon>
        <taxon>Paraneoptera</taxon>
        <taxon>Thysanoptera</taxon>
        <taxon>Terebrantia</taxon>
        <taxon>Thripoidea</taxon>
        <taxon>Thripidae</taxon>
        <taxon>Frankliniella</taxon>
    </lineage>
</organism>
<dbReference type="AlphaFoldDB" id="A0A6J1TAI8"/>
<dbReference type="GO" id="GO:0005634">
    <property type="term" value="C:nucleus"/>
    <property type="evidence" value="ECO:0007669"/>
    <property type="project" value="UniProtKB-SubCell"/>
</dbReference>
<evidence type="ECO:0000256" key="3">
    <source>
        <dbReference type="RuleBase" id="RU004019"/>
    </source>
</evidence>
<dbReference type="PROSITE" id="PS00346">
    <property type="entry name" value="ETS_DOMAIN_2"/>
    <property type="match status" value="1"/>
</dbReference>
<protein>
    <submittedName>
        <fullName evidence="6">ETS-related transcription factor Elf-2</fullName>
    </submittedName>
</protein>
<dbReference type="Proteomes" id="UP000504606">
    <property type="component" value="Unplaced"/>
</dbReference>
<feature type="domain" description="ETS" evidence="4">
    <location>
        <begin position="41"/>
        <end position="125"/>
    </location>
</feature>
<gene>
    <name evidence="6" type="primary">LOC113213752</name>
</gene>
<keyword evidence="3" id="KW-0539">Nucleus</keyword>
<dbReference type="PANTHER" id="PTHR11849">
    <property type="entry name" value="ETS"/>
    <property type="match status" value="1"/>
</dbReference>
<proteinExistence type="inferred from homology"/>
<dbReference type="InterPro" id="IPR036390">
    <property type="entry name" value="WH_DNA-bd_sf"/>
</dbReference>
<sequence length="165" mass="19698">MCISEKDETYTKNYIRLDVHFNFFAYGDQVLKYLSVSGTTKHLWKFLLELLDNPEFCPRYIKWINRESNIFKLVNPKMVASLWGIHKNKPDMTYESMGRGLRYYYKRGILAKAKCKGQSHTYKFERIPLRNDEEESIDVCQTFARHEGPIDVHYNHVKDEPLETY</sequence>
<keyword evidence="2 3" id="KW-0238">DNA-binding</keyword>
<comment type="similarity">
    <text evidence="1 3">Belongs to the ETS family.</text>
</comment>
<dbReference type="PROSITE" id="PS50061">
    <property type="entry name" value="ETS_DOMAIN_3"/>
    <property type="match status" value="1"/>
</dbReference>
<dbReference type="PANTHER" id="PTHR11849:SF191">
    <property type="entry name" value="ECDYSONE-INDUCED PROTEIN 74EF ISOFORM B"/>
    <property type="match status" value="1"/>
</dbReference>
<dbReference type="SMART" id="SM00413">
    <property type="entry name" value="ETS"/>
    <property type="match status" value="1"/>
</dbReference>
<dbReference type="SUPFAM" id="SSF46785">
    <property type="entry name" value="Winged helix' DNA-binding domain"/>
    <property type="match status" value="1"/>
</dbReference>
<comment type="subcellular location">
    <subcellularLocation>
        <location evidence="3">Nucleus</location>
    </subcellularLocation>
</comment>
<dbReference type="GO" id="GO:0000981">
    <property type="term" value="F:DNA-binding transcription factor activity, RNA polymerase II-specific"/>
    <property type="evidence" value="ECO:0007669"/>
    <property type="project" value="TreeGrafter"/>
</dbReference>
<dbReference type="OrthoDB" id="8196042at2759"/>
<dbReference type="InterPro" id="IPR046328">
    <property type="entry name" value="ETS_fam"/>
</dbReference>
<dbReference type="InterPro" id="IPR000418">
    <property type="entry name" value="Ets_dom"/>
</dbReference>
<evidence type="ECO:0000256" key="2">
    <source>
        <dbReference type="ARBA" id="ARBA00023125"/>
    </source>
</evidence>
<keyword evidence="5" id="KW-1185">Reference proteome</keyword>
<reference evidence="6" key="1">
    <citation type="submission" date="2025-08" db="UniProtKB">
        <authorList>
            <consortium name="RefSeq"/>
        </authorList>
    </citation>
    <scope>IDENTIFICATION</scope>
    <source>
        <tissue evidence="6">Whole organism</tissue>
    </source>
</reference>
<evidence type="ECO:0000313" key="6">
    <source>
        <dbReference type="RefSeq" id="XP_026288695.2"/>
    </source>
</evidence>